<feature type="region of interest" description="Disordered" evidence="6">
    <location>
        <begin position="153"/>
        <end position="172"/>
    </location>
</feature>
<protein>
    <recommendedName>
        <fullName evidence="7">Zn(2)-C6 fungal-type domain-containing protein</fullName>
    </recommendedName>
</protein>
<dbReference type="Proteomes" id="UP000076532">
    <property type="component" value="Unassembled WGS sequence"/>
</dbReference>
<dbReference type="GO" id="GO:0005634">
    <property type="term" value="C:nucleus"/>
    <property type="evidence" value="ECO:0007669"/>
    <property type="project" value="UniProtKB-SubCell"/>
</dbReference>
<keyword evidence="4" id="KW-0804">Transcription</keyword>
<evidence type="ECO:0000256" key="1">
    <source>
        <dbReference type="ARBA" id="ARBA00004123"/>
    </source>
</evidence>
<dbReference type="EMBL" id="KV417490">
    <property type="protein sequence ID" value="KZP31239.1"/>
    <property type="molecule type" value="Genomic_DNA"/>
</dbReference>
<evidence type="ECO:0000256" key="6">
    <source>
        <dbReference type="SAM" id="MobiDB-lite"/>
    </source>
</evidence>
<dbReference type="PROSITE" id="PS50048">
    <property type="entry name" value="ZN2_CY6_FUNGAL_2"/>
    <property type="match status" value="1"/>
</dbReference>
<feature type="compositionally biased region" description="Polar residues" evidence="6">
    <location>
        <begin position="109"/>
        <end position="121"/>
    </location>
</feature>
<sequence length="736" mass="81896">MPKTPTAVSSSSRPSLRRNQACRSCRKRKLKCDASRPHCGTCVKQWQALISVPAPVGYAHPTEPQCSYDPVEGLTLAPETDPMERIKLLEDQITQLKGRLYERDDALSRSMSPGRQVSSSHPYLRPDSAGSSSGAGRLTPDLGVNLANNYSSPESRLRLSTRSPEVATTSPKENEPFMDLLFSGWNPDLPDPAVLDHYIDVFFRCDPCGSRVLHRPSFMASMLLPPRDSGFPHSAILHAICASASRWSPQDVVTLPDGTRRDQFAEYHAGKTRQYIDKTMATGEEIFSVMQACIILSWYFYQEGRWVEVWIFAGFQTRVAVPLRLNYPGTFSTNGNNSPGAYLAPPKDNRDLESRRRTWWMTIVFDRIASVGGWIHAVDERDLGTEFPLRNEDFESEQLMPSNSQDLSTPDVFTRHPPQYTDPFLLSIKATMLFGRVTDFNVRGSLRSASAPSKNQNPFFLAGFEELDKLVSSDFLESLPHTYKNNYGVSDAPTGSALDTDLYMVHIIPHAATITLHNPYLDFTDSQCVSTARCVNSARSILAAYYMLSATSLDITRLHPFVVICWYLAAVVQVQLCKYFIEIGDNERESTVWGEINVLRFAMLEYGNRSPIGTRQERLLQGLMREIVRMTAQKQPLDMGVPLYPFSHAGVFGKGARIELPEGQRTPPAPLPHSAPYGSITESPNVSTSQRSANPSMPPPASTTRPLSATGWGGSSKEMSRSPLASIHTPDSLRIS</sequence>
<keyword evidence="3" id="KW-0805">Transcription regulation</keyword>
<dbReference type="AlphaFoldDB" id="A0A166U2B1"/>
<dbReference type="GO" id="GO:0003677">
    <property type="term" value="F:DNA binding"/>
    <property type="evidence" value="ECO:0007669"/>
    <property type="project" value="InterPro"/>
</dbReference>
<evidence type="ECO:0000256" key="4">
    <source>
        <dbReference type="ARBA" id="ARBA00023163"/>
    </source>
</evidence>
<dbReference type="InterPro" id="IPR007219">
    <property type="entry name" value="XnlR_reg_dom"/>
</dbReference>
<dbReference type="PANTHER" id="PTHR47338">
    <property type="entry name" value="ZN(II)2CYS6 TRANSCRIPTION FACTOR (EUROFUNG)-RELATED"/>
    <property type="match status" value="1"/>
</dbReference>
<feature type="compositionally biased region" description="Polar residues" evidence="6">
    <location>
        <begin position="153"/>
        <end position="171"/>
    </location>
</feature>
<dbReference type="Gene3D" id="4.10.240.10">
    <property type="entry name" value="Zn(2)-C6 fungal-type DNA-binding domain"/>
    <property type="match status" value="1"/>
</dbReference>
<evidence type="ECO:0000256" key="5">
    <source>
        <dbReference type="ARBA" id="ARBA00023242"/>
    </source>
</evidence>
<evidence type="ECO:0000256" key="3">
    <source>
        <dbReference type="ARBA" id="ARBA00023015"/>
    </source>
</evidence>
<dbReference type="InterPro" id="IPR050815">
    <property type="entry name" value="TF_fung"/>
</dbReference>
<dbReference type="SUPFAM" id="SSF57701">
    <property type="entry name" value="Zn2/Cys6 DNA-binding domain"/>
    <property type="match status" value="1"/>
</dbReference>
<reference evidence="8 9" key="1">
    <citation type="journal article" date="2016" name="Mol. Biol. Evol.">
        <title>Comparative Genomics of Early-Diverging Mushroom-Forming Fungi Provides Insights into the Origins of Lignocellulose Decay Capabilities.</title>
        <authorList>
            <person name="Nagy L.G."/>
            <person name="Riley R."/>
            <person name="Tritt A."/>
            <person name="Adam C."/>
            <person name="Daum C."/>
            <person name="Floudas D."/>
            <person name="Sun H."/>
            <person name="Yadav J.S."/>
            <person name="Pangilinan J."/>
            <person name="Larsson K.H."/>
            <person name="Matsuura K."/>
            <person name="Barry K."/>
            <person name="Labutti K."/>
            <person name="Kuo R."/>
            <person name="Ohm R.A."/>
            <person name="Bhattacharya S.S."/>
            <person name="Shirouzu T."/>
            <person name="Yoshinaga Y."/>
            <person name="Martin F.M."/>
            <person name="Grigoriev I.V."/>
            <person name="Hibbett D.S."/>
        </authorList>
    </citation>
    <scope>NUCLEOTIDE SEQUENCE [LARGE SCALE GENOMIC DNA]</scope>
    <source>
        <strain evidence="8 9">CBS 109695</strain>
    </source>
</reference>
<feature type="compositionally biased region" description="Polar residues" evidence="6">
    <location>
        <begin position="680"/>
        <end position="695"/>
    </location>
</feature>
<proteinExistence type="predicted"/>
<keyword evidence="5" id="KW-0539">Nucleus</keyword>
<comment type="subcellular location">
    <subcellularLocation>
        <location evidence="1">Nucleus</location>
    </subcellularLocation>
</comment>
<dbReference type="PANTHER" id="PTHR47338:SF29">
    <property type="entry name" value="ZN(2)-C6 FUNGAL-TYPE DOMAIN-CONTAINING PROTEIN"/>
    <property type="match status" value="1"/>
</dbReference>
<dbReference type="Pfam" id="PF00172">
    <property type="entry name" value="Zn_clus"/>
    <property type="match status" value="1"/>
</dbReference>
<dbReference type="STRING" id="436010.A0A166U2B1"/>
<name>A0A166U2B1_9AGAM</name>
<evidence type="ECO:0000256" key="2">
    <source>
        <dbReference type="ARBA" id="ARBA00022723"/>
    </source>
</evidence>
<feature type="domain" description="Zn(2)-C6 fungal-type" evidence="7">
    <location>
        <begin position="21"/>
        <end position="68"/>
    </location>
</feature>
<dbReference type="OrthoDB" id="5600212at2759"/>
<evidence type="ECO:0000313" key="8">
    <source>
        <dbReference type="EMBL" id="KZP31239.1"/>
    </source>
</evidence>
<feature type="region of interest" description="Disordered" evidence="6">
    <location>
        <begin position="104"/>
        <end position="146"/>
    </location>
</feature>
<accession>A0A166U2B1</accession>
<keyword evidence="2" id="KW-0479">Metal-binding</keyword>
<dbReference type="CDD" id="cd00067">
    <property type="entry name" value="GAL4"/>
    <property type="match status" value="1"/>
</dbReference>
<gene>
    <name evidence="8" type="ORF">FIBSPDRAFT_724903</name>
</gene>
<dbReference type="CDD" id="cd12148">
    <property type="entry name" value="fungal_TF_MHR"/>
    <property type="match status" value="1"/>
</dbReference>
<keyword evidence="9" id="KW-1185">Reference proteome</keyword>
<dbReference type="GO" id="GO:0008270">
    <property type="term" value="F:zinc ion binding"/>
    <property type="evidence" value="ECO:0007669"/>
    <property type="project" value="InterPro"/>
</dbReference>
<dbReference type="GO" id="GO:0000981">
    <property type="term" value="F:DNA-binding transcription factor activity, RNA polymerase II-specific"/>
    <property type="evidence" value="ECO:0007669"/>
    <property type="project" value="InterPro"/>
</dbReference>
<dbReference type="InterPro" id="IPR001138">
    <property type="entry name" value="Zn2Cys6_DnaBD"/>
</dbReference>
<evidence type="ECO:0000313" key="9">
    <source>
        <dbReference type="Proteomes" id="UP000076532"/>
    </source>
</evidence>
<evidence type="ECO:0000259" key="7">
    <source>
        <dbReference type="PROSITE" id="PS50048"/>
    </source>
</evidence>
<dbReference type="InterPro" id="IPR036864">
    <property type="entry name" value="Zn2-C6_fun-type_DNA-bd_sf"/>
</dbReference>
<dbReference type="GO" id="GO:0006351">
    <property type="term" value="P:DNA-templated transcription"/>
    <property type="evidence" value="ECO:0007669"/>
    <property type="project" value="InterPro"/>
</dbReference>
<dbReference type="Pfam" id="PF04082">
    <property type="entry name" value="Fungal_trans"/>
    <property type="match status" value="1"/>
</dbReference>
<organism evidence="8 9">
    <name type="scientific">Athelia psychrophila</name>
    <dbReference type="NCBI Taxonomy" id="1759441"/>
    <lineage>
        <taxon>Eukaryota</taxon>
        <taxon>Fungi</taxon>
        <taxon>Dikarya</taxon>
        <taxon>Basidiomycota</taxon>
        <taxon>Agaricomycotina</taxon>
        <taxon>Agaricomycetes</taxon>
        <taxon>Agaricomycetidae</taxon>
        <taxon>Atheliales</taxon>
        <taxon>Atheliaceae</taxon>
        <taxon>Athelia</taxon>
    </lineage>
</organism>
<feature type="region of interest" description="Disordered" evidence="6">
    <location>
        <begin position="660"/>
        <end position="736"/>
    </location>
</feature>